<reference evidence="1 2" key="1">
    <citation type="submission" date="2019-02" db="EMBL/GenBank/DDBJ databases">
        <title>The Batch Genome Submission of Acinetobacter spp. strains.</title>
        <authorList>
            <person name="Qin J."/>
            <person name="Hu Y."/>
            <person name="Ye H."/>
            <person name="Wei L."/>
            <person name="Feng Y."/>
            <person name="Zong Z."/>
        </authorList>
    </citation>
    <scope>NUCLEOTIDE SEQUENCE [LARGE SCALE GENOMIC DNA]</scope>
    <source>
        <strain evidence="1 2">WCHABo060081</strain>
    </source>
</reference>
<dbReference type="Proteomes" id="UP000293483">
    <property type="component" value="Unassembled WGS sequence"/>
</dbReference>
<evidence type="ECO:0000313" key="2">
    <source>
        <dbReference type="Proteomes" id="UP000293483"/>
    </source>
</evidence>
<gene>
    <name evidence="1" type="ORF">EXE25_07955</name>
</gene>
<dbReference type="EMBL" id="SGSU01000007">
    <property type="protein sequence ID" value="RZG67442.1"/>
    <property type="molecule type" value="Genomic_DNA"/>
</dbReference>
<organism evidence="1 2">
    <name type="scientific">Acinetobacter bouvetii</name>
    <dbReference type="NCBI Taxonomy" id="202951"/>
    <lineage>
        <taxon>Bacteria</taxon>
        <taxon>Pseudomonadati</taxon>
        <taxon>Pseudomonadota</taxon>
        <taxon>Gammaproteobacteria</taxon>
        <taxon>Moraxellales</taxon>
        <taxon>Moraxellaceae</taxon>
        <taxon>Acinetobacter</taxon>
    </lineage>
</organism>
<protein>
    <submittedName>
        <fullName evidence="1">Uncharacterized protein</fullName>
    </submittedName>
</protein>
<dbReference type="RefSeq" id="WP_130145276.1">
    <property type="nucleotide sequence ID" value="NZ_SGSU01000007.1"/>
</dbReference>
<dbReference type="AlphaFoldDB" id="A0A4V2DPN9"/>
<accession>A0A4V2DPN9</accession>
<name>A0A4V2DPN9_9GAMM</name>
<proteinExistence type="predicted"/>
<sequence length="1191" mass="135528">MQLNNNGSSTELSTLAPKIILSPLLKAMVGTLKNHQSDHFFNYYGPSHNLHFDATAFVSAVFKQIGTKNDSKPIYNIIKDIQLLPEDSKLRISTLFDKESEAKTAQTYRDLDQVMSEIVQQVLQNAPTGMALNSLNQFLGDLKYSDPVIAKNSQYPMQVKGQSKVASLQYTNDLKAKDGELRLFTVTEEISKPQWVKEVCEAIKAIVKQSYSAGEKMPLEAAERMQEILDDECSAENNDIQNLLHFVEIKALSRARIRNCFKIMEIIADHIEKTERNDFKRESAVSYIRKAIAFFEIFGNRIAPWNEETTETIKDYGIDFSAIYGAVGKVDFNGLLAYVGATDALPIWVKPKIEMNDIRHEDKEGLSLKREVTYAFRVNGEFVKEEKVSSFNSKLQINYKTSKGNRSGTDTMLTAYEARLHTINKALLLKDIVDDKGQPISEERLSKECSDRVAQVEMFQLIMMYFVLSGADMKISDFEGAFNKLVDAFKNPQKIRLNLTRILDEKLNTEKMHERMEVITSTITTALKANLDSIISEMEKDSSLKTVLYILPSIVNLDVFKSSIGEDAEQFFSIFKGKESNFYSYISMVDASRKKLAKMSQDEIIRKNDYARKALSEIEFNSTLKIRTLVPIENPNTDLDQFDVARNLNIPCLPVLMVPTNKKVSDNGLPHFYHPESLSYDNLLSKYKVMIHYSSKLFRLSDLKGGHAQLCLDEKENALIISTSCFSIAIHLFLKHLVKEVKNQLGIEERLYVPLMRIDSVDEHENEEKAQFQRKSKKIQKGGFNPECKRAYATAYTLEKLLNNDDAIVKVQGLKYQPDPMPYDNQNGERVCAPVNLAMDKTVTYRIQAAIEALSGYSEIIIPFEGTKDKIACISYNSRPENDVEFKYQHQKDLLLLKPDYGYICYVYTLERINDKQGRLSLQKVSHAPVAEDNLRTSKAMHRIIEKLQSDGFEDVVLLSHHFAQRKIGKTETSNLIHESESALDQLDQLFPDMNFYPFQSDTIPALSLKTSDNSRVYEVPHHQYHTAIINKKEYKQSLSVYSFATKRTVGVRTQNGICSYFYMLTSQEHSIHNDKRIRLHSKIIDVNDSNEMKSIRSVLRGLHYFESERPTAGKNFTPVLEPSHIRGATGIQELGEVIVSSRLNKGEVVMSLPALIGKLEEYVILKNEDLIDPIESTPEEAEGSLATDVE</sequence>
<comment type="caution">
    <text evidence="1">The sequence shown here is derived from an EMBL/GenBank/DDBJ whole genome shotgun (WGS) entry which is preliminary data.</text>
</comment>
<evidence type="ECO:0000313" key="1">
    <source>
        <dbReference type="EMBL" id="RZG67442.1"/>
    </source>
</evidence>